<keyword evidence="4 5" id="KW-0206">Cytoskeleton</keyword>
<dbReference type="GO" id="GO:0000922">
    <property type="term" value="C:spindle pole"/>
    <property type="evidence" value="ECO:0007669"/>
    <property type="project" value="InterPro"/>
</dbReference>
<dbReference type="GO" id="GO:0031122">
    <property type="term" value="P:cytoplasmic microtubule organization"/>
    <property type="evidence" value="ECO:0007669"/>
    <property type="project" value="TreeGrafter"/>
</dbReference>
<reference evidence="9" key="1">
    <citation type="submission" date="2023-07" db="EMBL/GenBank/DDBJ databases">
        <title>A draft genome of Kazachstania heterogenica Y-27499.</title>
        <authorList>
            <person name="Donic C."/>
            <person name="Kralova J.S."/>
            <person name="Fidel L."/>
            <person name="Ben-Dor S."/>
            <person name="Jung S."/>
        </authorList>
    </citation>
    <scope>NUCLEOTIDE SEQUENCE [LARGE SCALE GENOMIC DNA]</scope>
    <source>
        <strain evidence="9">Y27499</strain>
    </source>
</reference>
<accession>A0AAN7WNY1</accession>
<evidence type="ECO:0000256" key="3">
    <source>
        <dbReference type="ARBA" id="ARBA00022701"/>
    </source>
</evidence>
<protein>
    <recommendedName>
        <fullName evidence="5">Spindle pole body component</fullName>
    </recommendedName>
</protein>
<feature type="domain" description="Gamma tubulin complex component C-terminal" evidence="6">
    <location>
        <begin position="473"/>
        <end position="841"/>
    </location>
</feature>
<dbReference type="PANTHER" id="PTHR19302:SF33">
    <property type="entry name" value="GAMMA-TUBULIN COMPLEX COMPONENT 5"/>
    <property type="match status" value="1"/>
</dbReference>
<feature type="domain" description="Gamma tubulin complex component protein N-terminal" evidence="7">
    <location>
        <begin position="193"/>
        <end position="467"/>
    </location>
</feature>
<dbReference type="Gene3D" id="1.20.120.1900">
    <property type="entry name" value="Gamma-tubulin complex, C-terminal domain"/>
    <property type="match status" value="1"/>
</dbReference>
<evidence type="ECO:0000313" key="8">
    <source>
        <dbReference type="EMBL" id="KAK5781720.1"/>
    </source>
</evidence>
<dbReference type="Pfam" id="PF04130">
    <property type="entry name" value="GCP_C_terminal"/>
    <property type="match status" value="1"/>
</dbReference>
<dbReference type="GO" id="GO:0005874">
    <property type="term" value="C:microtubule"/>
    <property type="evidence" value="ECO:0007669"/>
    <property type="project" value="UniProtKB-KW"/>
</dbReference>
<dbReference type="GO" id="GO:0051011">
    <property type="term" value="F:microtubule minus-end binding"/>
    <property type="evidence" value="ECO:0007669"/>
    <property type="project" value="TreeGrafter"/>
</dbReference>
<comment type="subcellular location">
    <subcellularLocation>
        <location evidence="5">Cytoplasm</location>
        <location evidence="5">Cytoskeleton</location>
        <location evidence="5">Microtubule organizing center</location>
    </subcellularLocation>
</comment>
<comment type="similarity">
    <text evidence="1 5">Belongs to the TUBGCP family.</text>
</comment>
<evidence type="ECO:0000313" key="9">
    <source>
        <dbReference type="Proteomes" id="UP001306508"/>
    </source>
</evidence>
<dbReference type="GO" id="GO:0000930">
    <property type="term" value="C:gamma-tubulin complex"/>
    <property type="evidence" value="ECO:0007669"/>
    <property type="project" value="TreeGrafter"/>
</dbReference>
<dbReference type="GO" id="GO:0000278">
    <property type="term" value="P:mitotic cell cycle"/>
    <property type="evidence" value="ECO:0007669"/>
    <property type="project" value="TreeGrafter"/>
</dbReference>
<evidence type="ECO:0000256" key="1">
    <source>
        <dbReference type="ARBA" id="ARBA00010337"/>
    </source>
</evidence>
<evidence type="ECO:0000256" key="2">
    <source>
        <dbReference type="ARBA" id="ARBA00022490"/>
    </source>
</evidence>
<evidence type="ECO:0000259" key="7">
    <source>
        <dbReference type="Pfam" id="PF17681"/>
    </source>
</evidence>
<dbReference type="AlphaFoldDB" id="A0AAN7WNY1"/>
<dbReference type="GO" id="GO:0043015">
    <property type="term" value="F:gamma-tubulin binding"/>
    <property type="evidence" value="ECO:0007669"/>
    <property type="project" value="InterPro"/>
</dbReference>
<dbReference type="GO" id="GO:0051225">
    <property type="term" value="P:spindle assembly"/>
    <property type="evidence" value="ECO:0007669"/>
    <property type="project" value="TreeGrafter"/>
</dbReference>
<name>A0AAN7WNY1_9SACH</name>
<evidence type="ECO:0000256" key="4">
    <source>
        <dbReference type="ARBA" id="ARBA00023212"/>
    </source>
</evidence>
<dbReference type="InterPro" id="IPR042241">
    <property type="entry name" value="GCP_C_sf"/>
</dbReference>
<dbReference type="GO" id="GO:0051321">
    <property type="term" value="P:meiotic cell cycle"/>
    <property type="evidence" value="ECO:0007669"/>
    <property type="project" value="TreeGrafter"/>
</dbReference>
<dbReference type="Proteomes" id="UP001306508">
    <property type="component" value="Unassembled WGS sequence"/>
</dbReference>
<dbReference type="GO" id="GO:0005816">
    <property type="term" value="C:spindle pole body"/>
    <property type="evidence" value="ECO:0007669"/>
    <property type="project" value="UniProtKB-ARBA"/>
</dbReference>
<evidence type="ECO:0000256" key="5">
    <source>
        <dbReference type="RuleBase" id="RU363050"/>
    </source>
</evidence>
<dbReference type="GO" id="GO:0007020">
    <property type="term" value="P:microtubule nucleation"/>
    <property type="evidence" value="ECO:0007669"/>
    <property type="project" value="InterPro"/>
</dbReference>
<dbReference type="InterPro" id="IPR041470">
    <property type="entry name" value="GCP_N"/>
</dbReference>
<dbReference type="Pfam" id="PF17681">
    <property type="entry name" value="GCP_N_terminal"/>
    <property type="match status" value="1"/>
</dbReference>
<evidence type="ECO:0000259" key="6">
    <source>
        <dbReference type="Pfam" id="PF04130"/>
    </source>
</evidence>
<proteinExistence type="inferred from homology"/>
<dbReference type="InterPro" id="IPR007259">
    <property type="entry name" value="GCP"/>
</dbReference>
<comment type="caution">
    <text evidence="8">The sequence shown here is derived from an EMBL/GenBank/DDBJ whole genome shotgun (WGS) entry which is preliminary data.</text>
</comment>
<sequence length="855" mass="100553">MDIQDRLFLVLEALAPHGFPDSLIRSFVQQFSRLLANPNRSPAELERLIFEFRNKTRLFPAFERLWSKLDDFVRPIFTMSDKSSIMTFINNFYLKLQEQEQLQSSIGNTYDSGLELNKLNLNNHDQYIQPLHSNYHLPSLYAESFETVDKISDKRSLYSSHYGQGPLINTNSSSMSKIVEPFYINTIPEDDILKSVFYTLLGASSSMFPIESNKIQIPNNIPNSTSGILHLIFEAGLLYIKLISKVEQNRHIHVSPMKKALLTKLNDHLHSYTKYVNTLSHMPEIKTLKGLYNKLFTPILQLRVYEKILSNFESVRGDEYLTKFHSLNSHGNMLIRTITKELYNSLIIFYYDYMLKWLTLSKLESTFEEFFIEYNSSQLYIPYKLNYKKIPDFIPENIAKKIFIIGKTCIYLTKYCNELQWANNFSQKFIQCFHKLNPISGFSLFFETVQKQYTEIVNYTWDVLLNKQYFRETIHMLRDVLLMGKDDLISSIIHNAKDILNENSSSLNSYIYTRILSDAIQQSSLKNYCNRHDNNALINRLDSRVLDLGQQLSGWDVFTLEYDIPPVLSIILNVNRQDGRKEYLRIFNFLWKFKRIDYLYNKEMIRTKEIIHSFKTLRIHNSMVRDIINKLSKLSILRSQLHQFNSKVESFYFQHIIASKFNQLEHDLQLDNLSADNTKNELVTLPNGLVVFNDLLKPSINILDFTCNNNTNNDNNNDNANITDKQYHPNLNIEQIYTIHNKFLNDILSHPLLSSSIKASYSDKPYPTTLIEIFSTMRDFISNFTKLHDIAHQLFIQISLESNYNELSNSLEQFNETSFYMVHNYRHFKYQQNVFIRDLRHDKNDLIVKLGKLLK</sequence>
<dbReference type="PANTHER" id="PTHR19302">
    <property type="entry name" value="GAMMA TUBULIN COMPLEX PROTEIN"/>
    <property type="match status" value="1"/>
</dbReference>
<keyword evidence="3 5" id="KW-0493">Microtubule</keyword>
<dbReference type="EMBL" id="JAWIZZ010000031">
    <property type="protein sequence ID" value="KAK5781720.1"/>
    <property type="molecule type" value="Genomic_DNA"/>
</dbReference>
<organism evidence="8 9">
    <name type="scientific">Arxiozyma heterogenica</name>
    <dbReference type="NCBI Taxonomy" id="278026"/>
    <lineage>
        <taxon>Eukaryota</taxon>
        <taxon>Fungi</taxon>
        <taxon>Dikarya</taxon>
        <taxon>Ascomycota</taxon>
        <taxon>Saccharomycotina</taxon>
        <taxon>Saccharomycetes</taxon>
        <taxon>Saccharomycetales</taxon>
        <taxon>Saccharomycetaceae</taxon>
        <taxon>Arxiozyma</taxon>
    </lineage>
</organism>
<keyword evidence="9" id="KW-1185">Reference proteome</keyword>
<gene>
    <name evidence="8" type="ORF">RI543_000906</name>
</gene>
<dbReference type="InterPro" id="IPR040457">
    <property type="entry name" value="GCP_C"/>
</dbReference>
<keyword evidence="2 5" id="KW-0963">Cytoplasm</keyword>